<proteinExistence type="predicted"/>
<keyword evidence="3" id="KW-1185">Reference proteome</keyword>
<feature type="region of interest" description="Disordered" evidence="1">
    <location>
        <begin position="29"/>
        <end position="78"/>
    </location>
</feature>
<accession>A0A5A7MYH0</accession>
<comment type="caution">
    <text evidence="2">The sequence shown here is derived from an EMBL/GenBank/DDBJ whole genome shotgun (WGS) entry which is preliminary data.</text>
</comment>
<feature type="compositionally biased region" description="Basic and acidic residues" evidence="1">
    <location>
        <begin position="68"/>
        <end position="78"/>
    </location>
</feature>
<gene>
    <name evidence="2" type="ORF">JCM17845_15500</name>
</gene>
<evidence type="ECO:0000313" key="2">
    <source>
        <dbReference type="EMBL" id="GER00927.1"/>
    </source>
</evidence>
<name>A0A5A7MYH0_9PROT</name>
<dbReference type="AlphaFoldDB" id="A0A5A7MYH0"/>
<sequence>MIVSFLVEDSTNPFDTLFHILKRPARRCRIPRDPKGCIPDKQQEQADYNEPRSQKGKESAFFSCKKKDKNENNNDERN</sequence>
<reference evidence="2 3" key="1">
    <citation type="submission" date="2019-09" db="EMBL/GenBank/DDBJ databases">
        <title>NBRP : Genome information of microbial organism related human and environment.</title>
        <authorList>
            <person name="Hattori M."/>
            <person name="Oshima K."/>
            <person name="Inaba H."/>
            <person name="Suda W."/>
            <person name="Sakamoto M."/>
            <person name="Iino T."/>
            <person name="Kitahara M."/>
            <person name="Oshida Y."/>
            <person name="Iida T."/>
            <person name="Kudo T."/>
            <person name="Itoh T."/>
            <person name="Ohkuma M."/>
        </authorList>
    </citation>
    <scope>NUCLEOTIDE SEQUENCE [LARGE SCALE GENOMIC DNA]</scope>
    <source>
        <strain evidence="2 3">Mie-1</strain>
    </source>
</reference>
<protein>
    <submittedName>
        <fullName evidence="2">Uncharacterized protein</fullName>
    </submittedName>
</protein>
<dbReference type="EMBL" id="BKCM01000007">
    <property type="protein sequence ID" value="GER00927.1"/>
    <property type="molecule type" value="Genomic_DNA"/>
</dbReference>
<evidence type="ECO:0000313" key="3">
    <source>
        <dbReference type="Proteomes" id="UP000325187"/>
    </source>
</evidence>
<dbReference type="Proteomes" id="UP000325187">
    <property type="component" value="Unassembled WGS sequence"/>
</dbReference>
<evidence type="ECO:0000256" key="1">
    <source>
        <dbReference type="SAM" id="MobiDB-lite"/>
    </source>
</evidence>
<organism evidence="2 3">
    <name type="scientific">Iodidimonas gelatinilytica</name>
    <dbReference type="NCBI Taxonomy" id="1236966"/>
    <lineage>
        <taxon>Bacteria</taxon>
        <taxon>Pseudomonadati</taxon>
        <taxon>Pseudomonadota</taxon>
        <taxon>Alphaproteobacteria</taxon>
        <taxon>Iodidimonadales</taxon>
        <taxon>Iodidimonadaceae</taxon>
        <taxon>Iodidimonas</taxon>
    </lineage>
</organism>
<feature type="compositionally biased region" description="Basic and acidic residues" evidence="1">
    <location>
        <begin position="41"/>
        <end position="58"/>
    </location>
</feature>